<proteinExistence type="predicted"/>
<dbReference type="GO" id="GO:0052621">
    <property type="term" value="F:diguanylate cyclase activity"/>
    <property type="evidence" value="ECO:0007669"/>
    <property type="project" value="UniProtKB-EC"/>
</dbReference>
<sequence length="304" mass="33347">MSHRILIINHRLNIAQLPADFTGKFEFITVADGRTGLVQLALEDQWCGMLVACELPDMGLLDFLNQAVTLTQAIPLLLVPDDHLPAALHLANSRSLFRVVPESTSGEILATILLDTARQFGLVLQEQELWERIDLMTVIDPLTGCLSRPHLEELLKKELRRSLRYTHPLAVILCDIDGLKGVNESLGHRVGDQILAGFARMAMESIRRDIDTITRWGEDEFLLVLPETPIRGGALVASRLRERFAGLNCAANGHLVSCTASFGVAGFTPEIAERNASPDDLLLIASRCLMQAKAAGGNQVLCCP</sequence>
<evidence type="ECO:0000259" key="3">
    <source>
        <dbReference type="PROSITE" id="PS50887"/>
    </source>
</evidence>
<keyword evidence="5" id="KW-1185">Reference proteome</keyword>
<dbReference type="PROSITE" id="PS50887">
    <property type="entry name" value="GGDEF"/>
    <property type="match status" value="1"/>
</dbReference>
<protein>
    <recommendedName>
        <fullName evidence="1">diguanylate cyclase</fullName>
        <ecNumber evidence="1">2.7.7.65</ecNumber>
    </recommendedName>
</protein>
<dbReference type="GO" id="GO:1902201">
    <property type="term" value="P:negative regulation of bacterial-type flagellum-dependent cell motility"/>
    <property type="evidence" value="ECO:0007669"/>
    <property type="project" value="TreeGrafter"/>
</dbReference>
<reference evidence="4 5" key="1">
    <citation type="journal article" date="2011" name="Stand. Genomic Sci.">
        <title>Complete genome sequence of Desulfobulbus propionicus type strain (1pr3).</title>
        <authorList>
            <person name="Pagani I."/>
            <person name="Lapidus A."/>
            <person name="Nolan M."/>
            <person name="Lucas S."/>
            <person name="Hammon N."/>
            <person name="Deshpande S."/>
            <person name="Cheng J.F."/>
            <person name="Chertkov O."/>
            <person name="Davenport K."/>
            <person name="Tapia R."/>
            <person name="Han C."/>
            <person name="Goodwin L."/>
            <person name="Pitluck S."/>
            <person name="Liolios K."/>
            <person name="Mavromatis K."/>
            <person name="Ivanova N."/>
            <person name="Mikhailova N."/>
            <person name="Pati A."/>
            <person name="Chen A."/>
            <person name="Palaniappan K."/>
            <person name="Land M."/>
            <person name="Hauser L."/>
            <person name="Chang Y.J."/>
            <person name="Jeffries C.D."/>
            <person name="Detter J.C."/>
            <person name="Brambilla E."/>
            <person name="Kannan K.P."/>
            <person name="Djao O.D."/>
            <person name="Rohde M."/>
            <person name="Pukall R."/>
            <person name="Spring S."/>
            <person name="Goker M."/>
            <person name="Sikorski J."/>
            <person name="Woyke T."/>
            <person name="Bristow J."/>
            <person name="Eisen J.A."/>
            <person name="Markowitz V."/>
            <person name="Hugenholtz P."/>
            <person name="Kyrpides N.C."/>
            <person name="Klenk H.P."/>
        </authorList>
    </citation>
    <scope>NUCLEOTIDE SEQUENCE [LARGE SCALE GENOMIC DNA]</scope>
    <source>
        <strain evidence="5">ATCC 33891 / DSM 2032 / 1pr3</strain>
    </source>
</reference>
<dbReference type="CDD" id="cd01949">
    <property type="entry name" value="GGDEF"/>
    <property type="match status" value="1"/>
</dbReference>
<dbReference type="Proteomes" id="UP000006365">
    <property type="component" value="Chromosome"/>
</dbReference>
<dbReference type="NCBIfam" id="TIGR00254">
    <property type="entry name" value="GGDEF"/>
    <property type="match status" value="1"/>
</dbReference>
<dbReference type="Gene3D" id="3.30.70.270">
    <property type="match status" value="1"/>
</dbReference>
<dbReference type="KEGG" id="dpr:Despr_1570"/>
<dbReference type="GO" id="GO:0043709">
    <property type="term" value="P:cell adhesion involved in single-species biofilm formation"/>
    <property type="evidence" value="ECO:0007669"/>
    <property type="project" value="TreeGrafter"/>
</dbReference>
<dbReference type="SUPFAM" id="SSF55073">
    <property type="entry name" value="Nucleotide cyclase"/>
    <property type="match status" value="1"/>
</dbReference>
<organism evidence="4 5">
    <name type="scientific">Desulfobulbus propionicus (strain ATCC 33891 / DSM 2032 / VKM B-1956 / 1pr3)</name>
    <dbReference type="NCBI Taxonomy" id="577650"/>
    <lineage>
        <taxon>Bacteria</taxon>
        <taxon>Pseudomonadati</taxon>
        <taxon>Thermodesulfobacteriota</taxon>
        <taxon>Desulfobulbia</taxon>
        <taxon>Desulfobulbales</taxon>
        <taxon>Desulfobulbaceae</taxon>
        <taxon>Desulfobulbus</taxon>
    </lineage>
</organism>
<comment type="catalytic activity">
    <reaction evidence="2">
        <text>2 GTP = 3',3'-c-di-GMP + 2 diphosphate</text>
        <dbReference type="Rhea" id="RHEA:24898"/>
        <dbReference type="ChEBI" id="CHEBI:33019"/>
        <dbReference type="ChEBI" id="CHEBI:37565"/>
        <dbReference type="ChEBI" id="CHEBI:58805"/>
        <dbReference type="EC" id="2.7.7.65"/>
    </reaction>
</comment>
<name>A0A7U4DP66_DESPD</name>
<feature type="domain" description="GGDEF" evidence="3">
    <location>
        <begin position="167"/>
        <end position="304"/>
    </location>
</feature>
<dbReference type="InterPro" id="IPR029787">
    <property type="entry name" value="Nucleotide_cyclase"/>
</dbReference>
<evidence type="ECO:0000313" key="5">
    <source>
        <dbReference type="Proteomes" id="UP000006365"/>
    </source>
</evidence>
<gene>
    <name evidence="4" type="ordered locus">Despr_1570</name>
</gene>
<evidence type="ECO:0000256" key="1">
    <source>
        <dbReference type="ARBA" id="ARBA00012528"/>
    </source>
</evidence>
<dbReference type="Pfam" id="PF00990">
    <property type="entry name" value="GGDEF"/>
    <property type="match status" value="1"/>
</dbReference>
<accession>A0A7U4DP66</accession>
<dbReference type="InterPro" id="IPR050469">
    <property type="entry name" value="Diguanylate_Cyclase"/>
</dbReference>
<dbReference type="GO" id="GO:0005886">
    <property type="term" value="C:plasma membrane"/>
    <property type="evidence" value="ECO:0007669"/>
    <property type="project" value="TreeGrafter"/>
</dbReference>
<dbReference type="PANTHER" id="PTHR45138:SF9">
    <property type="entry name" value="DIGUANYLATE CYCLASE DGCM-RELATED"/>
    <property type="match status" value="1"/>
</dbReference>
<dbReference type="SMART" id="SM00267">
    <property type="entry name" value="GGDEF"/>
    <property type="match status" value="1"/>
</dbReference>
<dbReference type="PANTHER" id="PTHR45138">
    <property type="entry name" value="REGULATORY COMPONENTS OF SENSORY TRANSDUCTION SYSTEM"/>
    <property type="match status" value="1"/>
</dbReference>
<evidence type="ECO:0000313" key="4">
    <source>
        <dbReference type="EMBL" id="ADW17724.1"/>
    </source>
</evidence>
<dbReference type="InterPro" id="IPR043128">
    <property type="entry name" value="Rev_trsase/Diguanyl_cyclase"/>
</dbReference>
<dbReference type="EMBL" id="CP002364">
    <property type="protein sequence ID" value="ADW17724.1"/>
    <property type="molecule type" value="Genomic_DNA"/>
</dbReference>
<dbReference type="RefSeq" id="WP_015724265.1">
    <property type="nucleotide sequence ID" value="NC_014972.1"/>
</dbReference>
<dbReference type="InterPro" id="IPR000160">
    <property type="entry name" value="GGDEF_dom"/>
</dbReference>
<evidence type="ECO:0000256" key="2">
    <source>
        <dbReference type="ARBA" id="ARBA00034247"/>
    </source>
</evidence>
<dbReference type="AlphaFoldDB" id="A0A7U4DP66"/>
<dbReference type="EC" id="2.7.7.65" evidence="1"/>